<accession>A0ABR2ZI82</accession>
<proteinExistence type="predicted"/>
<gene>
    <name evidence="2" type="ORF">AAF712_012138</name>
</gene>
<keyword evidence="3" id="KW-1185">Reference proteome</keyword>
<dbReference type="Proteomes" id="UP001437256">
    <property type="component" value="Unassembled WGS sequence"/>
</dbReference>
<feature type="compositionally biased region" description="Polar residues" evidence="1">
    <location>
        <begin position="76"/>
        <end position="97"/>
    </location>
</feature>
<protein>
    <submittedName>
        <fullName evidence="2">Uncharacterized protein</fullName>
    </submittedName>
</protein>
<feature type="compositionally biased region" description="Low complexity" evidence="1">
    <location>
        <begin position="168"/>
        <end position="178"/>
    </location>
</feature>
<feature type="compositionally biased region" description="Polar residues" evidence="1">
    <location>
        <begin position="146"/>
        <end position="161"/>
    </location>
</feature>
<evidence type="ECO:0000313" key="3">
    <source>
        <dbReference type="Proteomes" id="UP001437256"/>
    </source>
</evidence>
<dbReference type="EMBL" id="JBBXMP010000149">
    <property type="protein sequence ID" value="KAL0061073.1"/>
    <property type="molecule type" value="Genomic_DNA"/>
</dbReference>
<organism evidence="2 3">
    <name type="scientific">Marasmius tenuissimus</name>
    <dbReference type="NCBI Taxonomy" id="585030"/>
    <lineage>
        <taxon>Eukaryota</taxon>
        <taxon>Fungi</taxon>
        <taxon>Dikarya</taxon>
        <taxon>Basidiomycota</taxon>
        <taxon>Agaricomycotina</taxon>
        <taxon>Agaricomycetes</taxon>
        <taxon>Agaricomycetidae</taxon>
        <taxon>Agaricales</taxon>
        <taxon>Marasmiineae</taxon>
        <taxon>Marasmiaceae</taxon>
        <taxon>Marasmius</taxon>
    </lineage>
</organism>
<sequence>PAGKPAITPKVTGRTGKKAIALPNSSEKQTAGQHTTRLAGITREISASAQCSRAAFAPNETAMAKTPKTVNVPVSPRSTGTPTRLTRSQLTGKTTVARNLRREIQTTEQQAMGSADAQTAKPVPRKPTPSQRSHPKDKPKAVPNKTAKQPSAEQESGNVTEPTKHNPTRFSSVASRATRSTRKIDGVNKAWR</sequence>
<comment type="caution">
    <text evidence="2">The sequence shown here is derived from an EMBL/GenBank/DDBJ whole genome shotgun (WGS) entry which is preliminary data.</text>
</comment>
<reference evidence="2 3" key="1">
    <citation type="submission" date="2024-05" db="EMBL/GenBank/DDBJ databases">
        <title>A draft genome resource for the thread blight pathogen Marasmius tenuissimus strain MS-2.</title>
        <authorList>
            <person name="Yulfo-Soto G.E."/>
            <person name="Baruah I.K."/>
            <person name="Amoako-Attah I."/>
            <person name="Bukari Y."/>
            <person name="Meinhardt L.W."/>
            <person name="Bailey B.A."/>
            <person name="Cohen S.P."/>
        </authorList>
    </citation>
    <scope>NUCLEOTIDE SEQUENCE [LARGE SCALE GENOMIC DNA]</scope>
    <source>
        <strain evidence="2 3">MS-2</strain>
    </source>
</reference>
<feature type="region of interest" description="Disordered" evidence="1">
    <location>
        <begin position="59"/>
        <end position="192"/>
    </location>
</feature>
<feature type="non-terminal residue" evidence="2">
    <location>
        <position position="1"/>
    </location>
</feature>
<name>A0ABR2ZI82_9AGAR</name>
<evidence type="ECO:0000256" key="1">
    <source>
        <dbReference type="SAM" id="MobiDB-lite"/>
    </source>
</evidence>
<evidence type="ECO:0000313" key="2">
    <source>
        <dbReference type="EMBL" id="KAL0061073.1"/>
    </source>
</evidence>